<name>A0A3E2NXP8_9SPHI</name>
<organism evidence="2 3">
    <name type="scientific">Mucilaginibacter terrenus</name>
    <dbReference type="NCBI Taxonomy" id="2482727"/>
    <lineage>
        <taxon>Bacteria</taxon>
        <taxon>Pseudomonadati</taxon>
        <taxon>Bacteroidota</taxon>
        <taxon>Sphingobacteriia</taxon>
        <taxon>Sphingobacteriales</taxon>
        <taxon>Sphingobacteriaceae</taxon>
        <taxon>Mucilaginibacter</taxon>
    </lineage>
</organism>
<evidence type="ECO:0000313" key="2">
    <source>
        <dbReference type="EMBL" id="RFZ85795.1"/>
    </source>
</evidence>
<dbReference type="AlphaFoldDB" id="A0A3E2NXP8"/>
<evidence type="ECO:0000259" key="1">
    <source>
        <dbReference type="Pfam" id="PF18922"/>
    </source>
</evidence>
<evidence type="ECO:0000313" key="3">
    <source>
        <dbReference type="Proteomes" id="UP000260823"/>
    </source>
</evidence>
<dbReference type="Pfam" id="PF18922">
    <property type="entry name" value="DUF5672"/>
    <property type="match status" value="1"/>
</dbReference>
<sequence>MLKEKQMCVVIPVHNPVPTENEIISLLACKAHLNDYDCYLLYPEGMNISKYIVLHPGLQLMLVNKDWLSSIEKYNKMKVSTAFYQLFSSYSYMLTYELDAYIFSNDVEKYNAFKYDYIGAPFFEGYWKAQPGAKFIKGCNSGFSVRNISACINALKYISETYKPHWLLYKTFLMPSSRIKKMLNGLTRERYDVFVTGKFAFNFANFHLNEDLIWSEIVPQIVPQFRVAESLAALAFSFEYNLEDSLKLNGGKLPLGCHAWAKNIDFWGKYIPASQQVGQGGQR</sequence>
<dbReference type="EMBL" id="QWDE01000001">
    <property type="protein sequence ID" value="RFZ85795.1"/>
    <property type="molecule type" value="Genomic_DNA"/>
</dbReference>
<dbReference type="InterPro" id="IPR043729">
    <property type="entry name" value="DUF5672"/>
</dbReference>
<dbReference type="OrthoDB" id="7391526at2"/>
<dbReference type="RefSeq" id="WP_117382692.1">
    <property type="nucleotide sequence ID" value="NZ_QWDE01000001.1"/>
</dbReference>
<accession>A0A3E2NXP8</accession>
<proteinExistence type="predicted"/>
<gene>
    <name evidence="2" type="ORF">DYU05_09425</name>
</gene>
<reference evidence="2 3" key="1">
    <citation type="submission" date="2018-08" db="EMBL/GenBank/DDBJ databases">
        <title>Mucilaginibacter terrae sp. nov., isolated from manganese diggings.</title>
        <authorList>
            <person name="Huang Y."/>
            <person name="Zhou Z."/>
        </authorList>
    </citation>
    <scope>NUCLEOTIDE SEQUENCE [LARGE SCALE GENOMIC DNA]</scope>
    <source>
        <strain evidence="2 3">ZH6</strain>
    </source>
</reference>
<dbReference type="Proteomes" id="UP000260823">
    <property type="component" value="Unassembled WGS sequence"/>
</dbReference>
<feature type="domain" description="DUF5672" evidence="1">
    <location>
        <begin position="58"/>
        <end position="258"/>
    </location>
</feature>
<keyword evidence="3" id="KW-1185">Reference proteome</keyword>
<protein>
    <recommendedName>
        <fullName evidence="1">DUF5672 domain-containing protein</fullName>
    </recommendedName>
</protein>
<comment type="caution">
    <text evidence="2">The sequence shown here is derived from an EMBL/GenBank/DDBJ whole genome shotgun (WGS) entry which is preliminary data.</text>
</comment>